<feature type="compositionally biased region" description="Polar residues" evidence="2">
    <location>
        <begin position="498"/>
        <end position="507"/>
    </location>
</feature>
<feature type="compositionally biased region" description="Acidic residues" evidence="2">
    <location>
        <begin position="307"/>
        <end position="318"/>
    </location>
</feature>
<feature type="compositionally biased region" description="Polar residues" evidence="2">
    <location>
        <begin position="364"/>
        <end position="382"/>
    </location>
</feature>
<dbReference type="GO" id="GO:0000776">
    <property type="term" value="C:kinetochore"/>
    <property type="evidence" value="ECO:0007669"/>
    <property type="project" value="TreeGrafter"/>
</dbReference>
<evidence type="ECO:0000313" key="5">
    <source>
        <dbReference type="Proteomes" id="UP000298030"/>
    </source>
</evidence>
<feature type="region of interest" description="Disordered" evidence="2">
    <location>
        <begin position="424"/>
        <end position="740"/>
    </location>
</feature>
<feature type="compositionally biased region" description="Basic and acidic residues" evidence="2">
    <location>
        <begin position="558"/>
        <end position="576"/>
    </location>
</feature>
<dbReference type="Pfam" id="PF08317">
    <property type="entry name" value="Spc7"/>
    <property type="match status" value="1"/>
</dbReference>
<evidence type="ECO:0000259" key="3">
    <source>
        <dbReference type="SMART" id="SM00787"/>
    </source>
</evidence>
<dbReference type="EMBL" id="QPFP01000008">
    <property type="protein sequence ID" value="TEB35124.1"/>
    <property type="molecule type" value="Genomic_DNA"/>
</dbReference>
<keyword evidence="5" id="KW-1185">Reference proteome</keyword>
<feature type="region of interest" description="Disordered" evidence="2">
    <location>
        <begin position="233"/>
        <end position="270"/>
    </location>
</feature>
<dbReference type="STRING" id="71717.A0A4Y7TME6"/>
<feature type="region of interest" description="Disordered" evidence="2">
    <location>
        <begin position="111"/>
        <end position="180"/>
    </location>
</feature>
<dbReference type="PANTHER" id="PTHR28260">
    <property type="entry name" value="SPINDLE POLE BODY COMPONENT SPC105"/>
    <property type="match status" value="1"/>
</dbReference>
<feature type="compositionally biased region" description="Low complexity" evidence="2">
    <location>
        <begin position="15"/>
        <end position="25"/>
    </location>
</feature>
<dbReference type="InterPro" id="IPR013253">
    <property type="entry name" value="Spc7_domain"/>
</dbReference>
<feature type="region of interest" description="Disordered" evidence="2">
    <location>
        <begin position="302"/>
        <end position="382"/>
    </location>
</feature>
<protein>
    <recommendedName>
        <fullName evidence="3">Spc7 kinetochore protein domain-containing protein</fullName>
    </recommendedName>
</protein>
<name>A0A4Y7TME6_COPMI</name>
<dbReference type="GO" id="GO:1990758">
    <property type="term" value="P:mitotic sister chromatid biorientation"/>
    <property type="evidence" value="ECO:0007669"/>
    <property type="project" value="TreeGrafter"/>
</dbReference>
<gene>
    <name evidence="4" type="ORF">FA13DRAFT_1660265</name>
</gene>
<proteinExistence type="predicted"/>
<feature type="compositionally biased region" description="Pro residues" evidence="2">
    <location>
        <begin position="446"/>
        <end position="480"/>
    </location>
</feature>
<organism evidence="4 5">
    <name type="scientific">Coprinellus micaceus</name>
    <name type="common">Glistening ink-cap mushroom</name>
    <name type="synonym">Coprinus micaceus</name>
    <dbReference type="NCBI Taxonomy" id="71717"/>
    <lineage>
        <taxon>Eukaryota</taxon>
        <taxon>Fungi</taxon>
        <taxon>Dikarya</taxon>
        <taxon>Basidiomycota</taxon>
        <taxon>Agaricomycotina</taxon>
        <taxon>Agaricomycetes</taxon>
        <taxon>Agaricomycetidae</taxon>
        <taxon>Agaricales</taxon>
        <taxon>Agaricineae</taxon>
        <taxon>Psathyrellaceae</taxon>
        <taxon>Coprinellus</taxon>
    </lineage>
</organism>
<feature type="compositionally biased region" description="Low complexity" evidence="2">
    <location>
        <begin position="434"/>
        <end position="445"/>
    </location>
</feature>
<keyword evidence="1" id="KW-0175">Coiled coil</keyword>
<feature type="compositionally biased region" description="Low complexity" evidence="2">
    <location>
        <begin position="601"/>
        <end position="623"/>
    </location>
</feature>
<dbReference type="SMART" id="SM00787">
    <property type="entry name" value="Spc7"/>
    <property type="match status" value="1"/>
</dbReference>
<feature type="region of interest" description="Disordered" evidence="2">
    <location>
        <begin position="1"/>
        <end position="44"/>
    </location>
</feature>
<feature type="compositionally biased region" description="Acidic residues" evidence="2">
    <location>
        <begin position="347"/>
        <end position="363"/>
    </location>
</feature>
<reference evidence="4 5" key="1">
    <citation type="journal article" date="2019" name="Nat. Ecol. Evol.">
        <title>Megaphylogeny resolves global patterns of mushroom evolution.</title>
        <authorList>
            <person name="Varga T."/>
            <person name="Krizsan K."/>
            <person name="Foldi C."/>
            <person name="Dima B."/>
            <person name="Sanchez-Garcia M."/>
            <person name="Sanchez-Ramirez S."/>
            <person name="Szollosi G.J."/>
            <person name="Szarkandi J.G."/>
            <person name="Papp V."/>
            <person name="Albert L."/>
            <person name="Andreopoulos W."/>
            <person name="Angelini C."/>
            <person name="Antonin V."/>
            <person name="Barry K.W."/>
            <person name="Bougher N.L."/>
            <person name="Buchanan P."/>
            <person name="Buyck B."/>
            <person name="Bense V."/>
            <person name="Catcheside P."/>
            <person name="Chovatia M."/>
            <person name="Cooper J."/>
            <person name="Damon W."/>
            <person name="Desjardin D."/>
            <person name="Finy P."/>
            <person name="Geml J."/>
            <person name="Haridas S."/>
            <person name="Hughes K."/>
            <person name="Justo A."/>
            <person name="Karasinski D."/>
            <person name="Kautmanova I."/>
            <person name="Kiss B."/>
            <person name="Kocsube S."/>
            <person name="Kotiranta H."/>
            <person name="LaButti K.M."/>
            <person name="Lechner B.E."/>
            <person name="Liimatainen K."/>
            <person name="Lipzen A."/>
            <person name="Lukacs Z."/>
            <person name="Mihaltcheva S."/>
            <person name="Morgado L.N."/>
            <person name="Niskanen T."/>
            <person name="Noordeloos M.E."/>
            <person name="Ohm R.A."/>
            <person name="Ortiz-Santana B."/>
            <person name="Ovrebo C."/>
            <person name="Racz N."/>
            <person name="Riley R."/>
            <person name="Savchenko A."/>
            <person name="Shiryaev A."/>
            <person name="Soop K."/>
            <person name="Spirin V."/>
            <person name="Szebenyi C."/>
            <person name="Tomsovsky M."/>
            <person name="Tulloss R.E."/>
            <person name="Uehling J."/>
            <person name="Grigoriev I.V."/>
            <person name="Vagvolgyi C."/>
            <person name="Papp T."/>
            <person name="Martin F.M."/>
            <person name="Miettinen O."/>
            <person name="Hibbett D.S."/>
            <person name="Nagy L.G."/>
        </authorList>
    </citation>
    <scope>NUCLEOTIDE SEQUENCE [LARGE SCALE GENOMIC DNA]</scope>
    <source>
        <strain evidence="4 5">FP101781</strain>
    </source>
</reference>
<dbReference type="GO" id="GO:0034501">
    <property type="term" value="P:protein localization to kinetochore"/>
    <property type="evidence" value="ECO:0007669"/>
    <property type="project" value="TreeGrafter"/>
</dbReference>
<dbReference type="OrthoDB" id="5592879at2759"/>
<evidence type="ECO:0000256" key="2">
    <source>
        <dbReference type="SAM" id="MobiDB-lite"/>
    </source>
</evidence>
<feature type="compositionally biased region" description="Polar residues" evidence="2">
    <location>
        <begin position="116"/>
        <end position="133"/>
    </location>
</feature>
<dbReference type="Pfam" id="PF18210">
    <property type="entry name" value="Knl1_RWD_C"/>
    <property type="match status" value="1"/>
</dbReference>
<dbReference type="AlphaFoldDB" id="A0A4Y7TME6"/>
<feature type="compositionally biased region" description="Acidic residues" evidence="2">
    <location>
        <begin position="701"/>
        <end position="713"/>
    </location>
</feature>
<feature type="domain" description="Spc7 kinetochore protein" evidence="3">
    <location>
        <begin position="773"/>
        <end position="1089"/>
    </location>
</feature>
<dbReference type="PANTHER" id="PTHR28260:SF1">
    <property type="entry name" value="SPINDLE POLE BODY COMPONENT SPC105"/>
    <property type="match status" value="1"/>
</dbReference>
<comment type="caution">
    <text evidence="4">The sequence shown here is derived from an EMBL/GenBank/DDBJ whole genome shotgun (WGS) entry which is preliminary data.</text>
</comment>
<evidence type="ECO:0000256" key="1">
    <source>
        <dbReference type="SAM" id="Coils"/>
    </source>
</evidence>
<sequence length="1269" mass="140038">MVVTKGDSPNRRRSLAAASSGQAAAVPRRRRAHSVIIPRTSLSPQAKARRLLVPRKSILKASFTPDDLEDEDETQSMDFTQDYRARVHDNTTRKSFGGRRVSFAEHAHVRVFQIPDKNNPNTASSPRSPASSDVEQDDPPPPVADENDYPDTDPSRRKRSSVRYSTGSEMDITTVMGIPDTGAGILDEEFDEGDMMFSDDMDMEATQVFPGQIARHSMGGGRRDTLPPSAILNMSDDPGSEGVEEEGEGDRTVTSTADDSIVSEAPSEKSQLMEFTIPMNQSLRPPAHEDPAWLALRQATHSGDTPYEPEDESLEEDYNQSNGGDMELGDAVQRLMRARESLSAQNQDDDTGQYDGQIQEDMDTVSSTGSNNVEDPDSGNRTMNLSKVLGRVSMVYGDHDARPSLGYSEASMMDESEVYGNVLEMRRQSMAARQSLAPSQASTSSAPPPAPTPAQQQAPPPPSVFRPPPPTSQTPAPPKSPAQTPSKPLPAPGPFAFSSIQGSSTPARSKPAPATPNSKGKSKPTFTAAFAPPSSRTSPKKLPTKRALADENDAGVFDTDKPGPAKRQALDTRSEDPTSVIESTPKPRPLSPSKKNPFQPARTAASSSKPTSTASVSAVASNSQMRRPSGYMARRKSLATGPEAGGLAPKSPKPAGRMSLASAPQDAWTRFNKDVPLPKPKARFQDEPVPEPDAEPQPQLDVEEDAGMEEDVEPHEPAPPARRASVRIVSPDSSKPMAVDLSTIHEPEFGEDEMEMDDTLPGAEKAAQWREGVEEAGEYEEEVPAISISQFFQMTGIKFMDELTAPRRSIHPSQNLTRQPREQGEIPISDYVIAMAIDIPQLELYTRVSRDLEAWMDKSKMMFAEAEEEAEKVTPELFVEYARADEKDQADILHQLNFIKTNTRGKAKSDWYDWKLKWVEGLHATAEQAFADLESDARKLEVLSNAANAVIPDLEREYEQIMAELERERDEVAEIEACDQDYLNELKASIAEQNIEVEALKAEVAEHMDQMKYFEDRKTENDAQKRDIQSSIAKAERVLQIQKSSTRAEVFQLKDELEALEELHMVRVIKVNSQLFEYIYDSTFRVSIPCKNSRPVVAKIAISRLEPTRTRAKDDFPKLSSLFLTAATHVLDDDEDNTVLKIIHRLSDYWTCCSQLRSHLRLLNIKYPVDIDVAPPSPDAPSLPTFRVRTSVMFPKVAAKAIVSFVFNFQTFSQWPLSIDSLDCAVDVAYGALDRGAILKAVVDRLAEATPSDNYLFLDSCIAAQDLYK</sequence>
<dbReference type="InterPro" id="IPR033338">
    <property type="entry name" value="Spc105/Spc7"/>
</dbReference>
<dbReference type="Proteomes" id="UP000298030">
    <property type="component" value="Unassembled WGS sequence"/>
</dbReference>
<evidence type="ECO:0000313" key="4">
    <source>
        <dbReference type="EMBL" id="TEB35124.1"/>
    </source>
</evidence>
<dbReference type="GO" id="GO:0007094">
    <property type="term" value="P:mitotic spindle assembly checkpoint signaling"/>
    <property type="evidence" value="ECO:0007669"/>
    <property type="project" value="TreeGrafter"/>
</dbReference>
<feature type="coiled-coil region" evidence="1">
    <location>
        <begin position="923"/>
        <end position="1017"/>
    </location>
</feature>
<dbReference type="InterPro" id="IPR040850">
    <property type="entry name" value="Knl1_RWD_C"/>
</dbReference>
<accession>A0A4Y7TME6</accession>
<feature type="compositionally biased region" description="Acidic residues" evidence="2">
    <location>
        <begin position="238"/>
        <end position="248"/>
    </location>
</feature>